<dbReference type="AlphaFoldDB" id="A0AAD8MHN2"/>
<comment type="caution">
    <text evidence="1">The sequence shown here is derived from an EMBL/GenBank/DDBJ whole genome shotgun (WGS) entry which is preliminary data.</text>
</comment>
<reference evidence="1" key="2">
    <citation type="submission" date="2023-05" db="EMBL/GenBank/DDBJ databases">
        <authorList>
            <person name="Schelkunov M.I."/>
        </authorList>
    </citation>
    <scope>NUCLEOTIDE SEQUENCE</scope>
    <source>
        <strain evidence="1">Hsosn_3</strain>
        <tissue evidence="1">Leaf</tissue>
    </source>
</reference>
<reference evidence="1" key="1">
    <citation type="submission" date="2023-02" db="EMBL/GenBank/DDBJ databases">
        <title>Genome of toxic invasive species Heracleum sosnowskyi carries increased number of genes despite the absence of recent whole-genome duplications.</title>
        <authorList>
            <person name="Schelkunov M."/>
            <person name="Shtratnikova V."/>
            <person name="Makarenko M."/>
            <person name="Klepikova A."/>
            <person name="Omelchenko D."/>
            <person name="Novikova G."/>
            <person name="Obukhova E."/>
            <person name="Bogdanov V."/>
            <person name="Penin A."/>
            <person name="Logacheva M."/>
        </authorList>
    </citation>
    <scope>NUCLEOTIDE SEQUENCE</scope>
    <source>
        <strain evidence="1">Hsosn_3</strain>
        <tissue evidence="1">Leaf</tissue>
    </source>
</reference>
<protein>
    <submittedName>
        <fullName evidence="1">Uncharacterized protein</fullName>
    </submittedName>
</protein>
<dbReference type="EMBL" id="JAUIZM010000007">
    <property type="protein sequence ID" value="KAK1373219.1"/>
    <property type="molecule type" value="Genomic_DNA"/>
</dbReference>
<gene>
    <name evidence="1" type="ORF">POM88_029412</name>
</gene>
<sequence length="118" mass="13226">MRLTNDRDWKTRACSSILVVHSLLKINLQNSSKTKEESSDYTLFFKGFFIPSSSGGSDRIGTMSITFARRDFKVAAVNVHTDMSSDMSACYLLISMSKGYAHTTSLIGSFRTIRHEES</sequence>
<dbReference type="Proteomes" id="UP001237642">
    <property type="component" value="Unassembled WGS sequence"/>
</dbReference>
<evidence type="ECO:0000313" key="2">
    <source>
        <dbReference type="Proteomes" id="UP001237642"/>
    </source>
</evidence>
<organism evidence="1 2">
    <name type="scientific">Heracleum sosnowskyi</name>
    <dbReference type="NCBI Taxonomy" id="360622"/>
    <lineage>
        <taxon>Eukaryota</taxon>
        <taxon>Viridiplantae</taxon>
        <taxon>Streptophyta</taxon>
        <taxon>Embryophyta</taxon>
        <taxon>Tracheophyta</taxon>
        <taxon>Spermatophyta</taxon>
        <taxon>Magnoliopsida</taxon>
        <taxon>eudicotyledons</taxon>
        <taxon>Gunneridae</taxon>
        <taxon>Pentapetalae</taxon>
        <taxon>asterids</taxon>
        <taxon>campanulids</taxon>
        <taxon>Apiales</taxon>
        <taxon>Apiaceae</taxon>
        <taxon>Apioideae</taxon>
        <taxon>apioid superclade</taxon>
        <taxon>Tordylieae</taxon>
        <taxon>Tordyliinae</taxon>
        <taxon>Heracleum</taxon>
    </lineage>
</organism>
<name>A0AAD8MHN2_9APIA</name>
<evidence type="ECO:0000313" key="1">
    <source>
        <dbReference type="EMBL" id="KAK1373219.1"/>
    </source>
</evidence>
<accession>A0AAD8MHN2</accession>
<proteinExistence type="predicted"/>
<keyword evidence="2" id="KW-1185">Reference proteome</keyword>